<evidence type="ECO:0000313" key="4">
    <source>
        <dbReference type="Proteomes" id="UP000218542"/>
    </source>
</evidence>
<dbReference type="RefSeq" id="WP_096893199.1">
    <property type="nucleotide sequence ID" value="NZ_BAOS01000005.1"/>
</dbReference>
<keyword evidence="4" id="KW-1185">Reference proteome</keyword>
<gene>
    <name evidence="3" type="ORF">SCALIN_C05_0098</name>
</gene>
<keyword evidence="1 3" id="KW-0808">Transferase</keyword>
<organism evidence="3 4">
    <name type="scientific">Candidatus Scalindua japonica</name>
    <dbReference type="NCBI Taxonomy" id="1284222"/>
    <lineage>
        <taxon>Bacteria</taxon>
        <taxon>Pseudomonadati</taxon>
        <taxon>Planctomycetota</taxon>
        <taxon>Candidatus Brocadiia</taxon>
        <taxon>Candidatus Brocadiales</taxon>
        <taxon>Candidatus Scalinduaceae</taxon>
        <taxon>Candidatus Scalindua</taxon>
    </lineage>
</organism>
<dbReference type="Gene3D" id="3.40.50.2000">
    <property type="entry name" value="Glycogen Phosphorylase B"/>
    <property type="match status" value="1"/>
</dbReference>
<dbReference type="PANTHER" id="PTHR46401">
    <property type="entry name" value="GLYCOSYLTRANSFERASE WBBK-RELATED"/>
    <property type="match status" value="1"/>
</dbReference>
<dbReference type="OrthoDB" id="9797829at2"/>
<proteinExistence type="predicted"/>
<evidence type="ECO:0000259" key="2">
    <source>
        <dbReference type="Pfam" id="PF00534"/>
    </source>
</evidence>
<dbReference type="InterPro" id="IPR001296">
    <property type="entry name" value="Glyco_trans_1"/>
</dbReference>
<evidence type="ECO:0000313" key="3">
    <source>
        <dbReference type="EMBL" id="GAX60013.1"/>
    </source>
</evidence>
<dbReference type="AlphaFoldDB" id="A0A286TVV1"/>
<evidence type="ECO:0000256" key="1">
    <source>
        <dbReference type="ARBA" id="ARBA00022679"/>
    </source>
</evidence>
<comment type="caution">
    <text evidence="3">The sequence shown here is derived from an EMBL/GenBank/DDBJ whole genome shotgun (WGS) entry which is preliminary data.</text>
</comment>
<dbReference type="Pfam" id="PF00534">
    <property type="entry name" value="Glycos_transf_1"/>
    <property type="match status" value="1"/>
</dbReference>
<accession>A0A286TVV1</accession>
<reference evidence="4" key="1">
    <citation type="journal article" date="2017" name="Environ. Microbiol. Rep.">
        <title>Genetic Diversity of Marine Anaerobic Ammonium-Oxidizing Bacteria as Revealed by Genomic and Proteomic Analyses of 'Candidatus Scalindua japonica'.</title>
        <authorList>
            <person name="Oshiki M."/>
            <person name="Mizuto K."/>
            <person name="Kimura Z."/>
            <person name="Kindaichi T."/>
            <person name="Satoh H."/>
            <person name="Okabe S."/>
        </authorList>
    </citation>
    <scope>NUCLEOTIDE SEQUENCE [LARGE SCALE GENOMIC DNA]</scope>
    <source>
        <strain evidence="4">husup-a2</strain>
    </source>
</reference>
<dbReference type="PANTHER" id="PTHR46401:SF2">
    <property type="entry name" value="GLYCOSYLTRANSFERASE WBBK-RELATED"/>
    <property type="match status" value="1"/>
</dbReference>
<sequence>MQTIRVQKTEIQSPKPTGRIIYVNYDSLEPSGGVKVIYSHVLHLVNNGYPAFVLHTQKDFRIPWLECDVPILYAKDNLRISPNDIVVIPEDHNTALNVFKNIQTRKFVFCQNHYYIFNGLQNNDSWRNFGVTGIFCCSSIISDFISEVFGYSEVPVIHNAIPLDLFEPRNKKLQIAYMPRKIPGELNFIRNLFKKLYKQYDKIPWICIDKVKESKVAEIMNESAVFLSTSTYEGFGLPPIEAMASGCIVVGFHGDGGLEYASEDNGFWCEWNNITDCAKTLGQVITLIENDDEVISKKRGQAIKTAGEYSYKRQEKDLLNYWSDIYK</sequence>
<dbReference type="GO" id="GO:0009103">
    <property type="term" value="P:lipopolysaccharide biosynthetic process"/>
    <property type="evidence" value="ECO:0007669"/>
    <property type="project" value="TreeGrafter"/>
</dbReference>
<dbReference type="Proteomes" id="UP000218542">
    <property type="component" value="Unassembled WGS sequence"/>
</dbReference>
<protein>
    <submittedName>
        <fullName evidence="3">Glycosyltransferase</fullName>
    </submittedName>
</protein>
<dbReference type="EMBL" id="BAOS01000005">
    <property type="protein sequence ID" value="GAX60013.1"/>
    <property type="molecule type" value="Genomic_DNA"/>
</dbReference>
<name>A0A286TVV1_9BACT</name>
<dbReference type="GO" id="GO:0016757">
    <property type="term" value="F:glycosyltransferase activity"/>
    <property type="evidence" value="ECO:0007669"/>
    <property type="project" value="InterPro"/>
</dbReference>
<dbReference type="SUPFAM" id="SSF53756">
    <property type="entry name" value="UDP-Glycosyltransferase/glycogen phosphorylase"/>
    <property type="match status" value="1"/>
</dbReference>
<feature type="domain" description="Glycosyl transferase family 1" evidence="2">
    <location>
        <begin position="210"/>
        <end position="293"/>
    </location>
</feature>